<reference evidence="1" key="1">
    <citation type="submission" date="2019-10" db="EMBL/GenBank/DDBJ databases">
        <title>The sequence and de novo assembly of the wild yak genome.</title>
        <authorList>
            <person name="Liu Y."/>
        </authorList>
    </citation>
    <scope>NUCLEOTIDE SEQUENCE [LARGE SCALE GENOMIC DNA]</scope>
    <source>
        <strain evidence="1">WY2019</strain>
    </source>
</reference>
<gene>
    <name evidence="1" type="ORF">E5288_WYG018304</name>
</gene>
<dbReference type="Proteomes" id="UP000322234">
    <property type="component" value="Unassembled WGS sequence"/>
</dbReference>
<protein>
    <submittedName>
        <fullName evidence="1">Uncharacterized protein</fullName>
    </submittedName>
</protein>
<name>A0A6B0SDN4_9CETA</name>
<dbReference type="EMBL" id="VBQZ03000280">
    <property type="protein sequence ID" value="MXQ98767.1"/>
    <property type="molecule type" value="Genomic_DNA"/>
</dbReference>
<sequence>MLTYTDRCEGIVRVTHNGDGVHRVPLHHVPAGMGPTRLCSALAVSLTMGMGYIACHFTMCRQGWARPGFVLLSQMQCLEAQKSSSDCADNSHRRLFGKSGIFNWENLAEYKRAFEAIFEIVDYYVTDGPPDLRLFAMLASLAQKNRSTGVNFPRHGTLMNFNSSATKEFKGGPLISYHQSICYNAIDDVQSLSAPLH</sequence>
<dbReference type="AlphaFoldDB" id="A0A6B0SDN4"/>
<evidence type="ECO:0000313" key="1">
    <source>
        <dbReference type="EMBL" id="MXQ98767.1"/>
    </source>
</evidence>
<comment type="caution">
    <text evidence="1">The sequence shown here is derived from an EMBL/GenBank/DDBJ whole genome shotgun (WGS) entry which is preliminary data.</text>
</comment>
<organism evidence="1 2">
    <name type="scientific">Bos mutus</name>
    <name type="common">wild yak</name>
    <dbReference type="NCBI Taxonomy" id="72004"/>
    <lineage>
        <taxon>Eukaryota</taxon>
        <taxon>Metazoa</taxon>
        <taxon>Chordata</taxon>
        <taxon>Craniata</taxon>
        <taxon>Vertebrata</taxon>
        <taxon>Euteleostomi</taxon>
        <taxon>Mammalia</taxon>
        <taxon>Eutheria</taxon>
        <taxon>Laurasiatheria</taxon>
        <taxon>Artiodactyla</taxon>
        <taxon>Ruminantia</taxon>
        <taxon>Pecora</taxon>
        <taxon>Bovidae</taxon>
        <taxon>Bovinae</taxon>
        <taxon>Bos</taxon>
    </lineage>
</organism>
<evidence type="ECO:0000313" key="2">
    <source>
        <dbReference type="Proteomes" id="UP000322234"/>
    </source>
</evidence>
<keyword evidence="2" id="KW-1185">Reference proteome</keyword>
<accession>A0A6B0SDN4</accession>
<proteinExistence type="predicted"/>